<dbReference type="EMBL" id="CT868541">
    <property type="protein sequence ID" value="CAK85665.1"/>
    <property type="molecule type" value="Genomic_DNA"/>
</dbReference>
<feature type="transmembrane region" description="Helical" evidence="1">
    <location>
        <begin position="68"/>
        <end position="91"/>
    </location>
</feature>
<keyword evidence="4" id="KW-1185">Reference proteome</keyword>
<dbReference type="OMA" id="STIMIVF"/>
<keyword evidence="1" id="KW-0812">Transmembrane</keyword>
<reference evidence="3 4" key="1">
    <citation type="journal article" date="2006" name="Nature">
        <title>Global trends of whole-genome duplications revealed by the ciliate Paramecium tetraurelia.</title>
        <authorList>
            <consortium name="Genoscope"/>
            <person name="Aury J.-M."/>
            <person name="Jaillon O."/>
            <person name="Duret L."/>
            <person name="Noel B."/>
            <person name="Jubin C."/>
            <person name="Porcel B.M."/>
            <person name="Segurens B."/>
            <person name="Daubin V."/>
            <person name="Anthouard V."/>
            <person name="Aiach N."/>
            <person name="Arnaiz O."/>
            <person name="Billaut A."/>
            <person name="Beisson J."/>
            <person name="Blanc I."/>
            <person name="Bouhouche K."/>
            <person name="Camara F."/>
            <person name="Duharcourt S."/>
            <person name="Guigo R."/>
            <person name="Gogendeau D."/>
            <person name="Katinka M."/>
            <person name="Keller A.-M."/>
            <person name="Kissmehl R."/>
            <person name="Klotz C."/>
            <person name="Koll F."/>
            <person name="Le Moue A."/>
            <person name="Lepere C."/>
            <person name="Malinsky S."/>
            <person name="Nowacki M."/>
            <person name="Nowak J.K."/>
            <person name="Plattner H."/>
            <person name="Poulain J."/>
            <person name="Ruiz F."/>
            <person name="Serrano V."/>
            <person name="Zagulski M."/>
            <person name="Dessen P."/>
            <person name="Betermier M."/>
            <person name="Weissenbach J."/>
            <person name="Scarpelli C."/>
            <person name="Schachter V."/>
            <person name="Sperling L."/>
            <person name="Meyer E."/>
            <person name="Cohen J."/>
            <person name="Wincker P."/>
        </authorList>
    </citation>
    <scope>NUCLEOTIDE SEQUENCE [LARGE SCALE GENOMIC DNA]</scope>
    <source>
        <strain evidence="3 4">Stock d4-2</strain>
    </source>
</reference>
<dbReference type="GeneID" id="5038847"/>
<evidence type="ECO:0000313" key="4">
    <source>
        <dbReference type="Proteomes" id="UP000000600"/>
    </source>
</evidence>
<organism evidence="3 4">
    <name type="scientific">Paramecium tetraurelia</name>
    <dbReference type="NCBI Taxonomy" id="5888"/>
    <lineage>
        <taxon>Eukaryota</taxon>
        <taxon>Sar</taxon>
        <taxon>Alveolata</taxon>
        <taxon>Ciliophora</taxon>
        <taxon>Intramacronucleata</taxon>
        <taxon>Oligohymenophorea</taxon>
        <taxon>Peniculida</taxon>
        <taxon>Parameciidae</taxon>
        <taxon>Paramecium</taxon>
    </lineage>
</organism>
<dbReference type="HOGENOM" id="CLU_461916_0_0_1"/>
<evidence type="ECO:0000313" key="3">
    <source>
        <dbReference type="EMBL" id="CAK85665.1"/>
    </source>
</evidence>
<proteinExistence type="predicted"/>
<dbReference type="OrthoDB" id="300539at2759"/>
<dbReference type="Pfam" id="PF25752">
    <property type="entry name" value="DUF1619_N"/>
    <property type="match status" value="1"/>
</dbReference>
<keyword evidence="1" id="KW-0472">Membrane</keyword>
<name>A0DRJ8_PARTE</name>
<accession>A0DRJ8</accession>
<dbReference type="RefSeq" id="XP_001453062.1">
    <property type="nucleotide sequence ID" value="XM_001453025.1"/>
</dbReference>
<evidence type="ECO:0000259" key="2">
    <source>
        <dbReference type="Pfam" id="PF25752"/>
    </source>
</evidence>
<gene>
    <name evidence="3" type="ORF">GSPATT00019383001</name>
</gene>
<dbReference type="AlphaFoldDB" id="A0DRJ8"/>
<feature type="domain" description="Tectonic-1-3 N-terminal" evidence="2">
    <location>
        <begin position="115"/>
        <end position="173"/>
    </location>
</feature>
<dbReference type="InParanoid" id="A0DRJ8"/>
<dbReference type="Proteomes" id="UP000000600">
    <property type="component" value="Unassembled WGS sequence"/>
</dbReference>
<protein>
    <recommendedName>
        <fullName evidence="2">Tectonic-1-3 N-terminal domain-containing protein</fullName>
    </recommendedName>
</protein>
<keyword evidence="1" id="KW-1133">Transmembrane helix</keyword>
<sequence>MKNKYIKSEKVDEQILIFEELQQHEHEQKEIKNNPKYEIIKLLIFQEKVIYNRFIINFRSLEYFKISFFNILFFINMINFILFFVFLNIIVKAEIALESFTNVQQTNDNSTFNIQNDEYCFCNLKVREVDERCCCDPDISTSSSTLPSDCLLGSVKRTCIKKYILSRQNVDQCNIQNYYSGIQVEEQGNQICFIYEKSSLSTSGVTLPQAYNNPTYLQDYLKVNIIPETKVSKADSLQVAIYQTNDKSNILVYRDSNGICKQTKRFINYKQIQKQSCLMLTCQTNLQTITSTSSQTQFYSKSSTVFAQSATKPGGCLIGQSIFMGTSAVTTTPSFTSNTFAYFSSDQTLYNYVSEVVYANASTNSNFQGKAGYDYGQYVQGHINLQTNPFGYKIYRAKVSTSDSTCTLSDDQNPLNYEPLRFGQNLQFSCSYSLNQTTLSTFSWSGLQIFNSFPYNTLLGLARTPLFGTSSLDFVNTTTEVPQTDYIYFTQHVLIFTDEFGMKEGRQNYISSFKIVYSNAILKTNIPTNTKLYRFNLKVRFIALPHDDIENSIPQDPPFIPQLPSDIFFPIWYETFGSLISTIMIVFIFYI</sequence>
<dbReference type="KEGG" id="ptm:GSPATT00019383001"/>
<dbReference type="InterPro" id="IPR057724">
    <property type="entry name" value="TCTN1-3_N"/>
</dbReference>
<evidence type="ECO:0000256" key="1">
    <source>
        <dbReference type="SAM" id="Phobius"/>
    </source>
</evidence>
<feature type="transmembrane region" description="Helical" evidence="1">
    <location>
        <begin position="571"/>
        <end position="590"/>
    </location>
</feature>